<gene>
    <name evidence="3" type="ORF">C6P40_000793</name>
</gene>
<dbReference type="PANTHER" id="PTHR47369">
    <property type="entry name" value="BTB/POZ DOMAIN-CONTAINING PROTEIN"/>
    <property type="match status" value="1"/>
</dbReference>
<accession>A0A9P6WPW7</accession>
<feature type="compositionally biased region" description="Polar residues" evidence="1">
    <location>
        <begin position="141"/>
        <end position="178"/>
    </location>
</feature>
<proteinExistence type="predicted"/>
<evidence type="ECO:0000313" key="4">
    <source>
        <dbReference type="Proteomes" id="UP000697127"/>
    </source>
</evidence>
<evidence type="ECO:0000256" key="1">
    <source>
        <dbReference type="SAM" id="MobiDB-lite"/>
    </source>
</evidence>
<evidence type="ECO:0000313" key="3">
    <source>
        <dbReference type="EMBL" id="KAG0690896.1"/>
    </source>
</evidence>
<protein>
    <recommendedName>
        <fullName evidence="2">BTB domain-containing protein</fullName>
    </recommendedName>
</protein>
<sequence>MTTPESIERSEILLSDPLLSSSETPERNINRNNRLRNEQFHETQPNSSNAYPFSNLSSNESVQNTMNTDSQTIPNLNVNNTIDNSSFTSFAQQNQLISSPHLTQLQQYYQSHYQQQQLYNQQFQQLHRSSNQLLTLHDNVTRQNQSSSHLSSTPLGTNSSNNVHQSPQQTTTDSINLKKSSENKLQKQQSSDKMIPFDSTCPYGCCNTPNIPEHLFMNGLVKGNHYDVIIKAFGKKYKLHKLFLDRSPYFKSLFSWSKNLISELKNSDSGSDSDSDSSEFQSDYRKVYDLPLEEDHNGILSTYKQKSFELAISRLYGAINLKEEYKIPYNMIEIGQYLALSDIVCTATEFIVKNMEMQNLADDLRFAITSDYGSASKRIIENGKGILCTDGWEQGPESWDGIPTTIAASVLGEDYFFVPTEWDRCIFIIKLIERRLESNNFEDENENVMPLKKVLNEKIHYCHIPPFQLQELEGLVDINGENYIEPHVLHSALWQSVQLETLIYRAKDSPYLDSVVSSPTIPSNNHKWFKVPSKDETLSGLPKELDNLLSQSLSTLAINQLNSDDSKTTQGEENSFNTKNDKMFIWTKIPPFRFSISFANVSELSTDKRVYGKTFWYAGSYWNLYLQKSHIQSKNSYQVGVYLHRAHNGSSNSSSKSGLINPDIYSTNVNYRSLPKSYGHKQKLNSYETIPVERKDKMSSTRISDSTIDNLGMNILDLSISEDNMTSDNNSGKINSKFSSNANNSNYEDHRSAIKVYFIIFTPSRRSMPTITSFLSVPNDFSKSQSWGWKSNNMCVFNEDGTFAEGQDSNLKFMILLGNV</sequence>
<evidence type="ECO:0000259" key="2">
    <source>
        <dbReference type="PROSITE" id="PS50097"/>
    </source>
</evidence>
<feature type="compositionally biased region" description="Basic and acidic residues" evidence="1">
    <location>
        <begin position="24"/>
        <end position="41"/>
    </location>
</feature>
<keyword evidence="4" id="KW-1185">Reference proteome</keyword>
<dbReference type="Proteomes" id="UP000697127">
    <property type="component" value="Unassembled WGS sequence"/>
</dbReference>
<reference evidence="3" key="1">
    <citation type="submission" date="2020-11" db="EMBL/GenBank/DDBJ databases">
        <title>Kefir isolates.</title>
        <authorList>
            <person name="Marcisauskas S."/>
            <person name="Kim Y."/>
            <person name="Blasche S."/>
        </authorList>
    </citation>
    <scope>NUCLEOTIDE SEQUENCE</scope>
    <source>
        <strain evidence="3">Olga-1</strain>
    </source>
</reference>
<feature type="compositionally biased region" description="Polar residues" evidence="1">
    <location>
        <begin position="42"/>
        <end position="71"/>
    </location>
</feature>
<dbReference type="InterPro" id="IPR000210">
    <property type="entry name" value="BTB/POZ_dom"/>
</dbReference>
<dbReference type="PANTHER" id="PTHR47369:SF1">
    <property type="entry name" value="BTB_POZ DOMAIN-CONTAINING PROTEIN"/>
    <property type="match status" value="1"/>
</dbReference>
<dbReference type="InterPro" id="IPR011333">
    <property type="entry name" value="SKP1/BTB/POZ_sf"/>
</dbReference>
<dbReference type="AlphaFoldDB" id="A0A9P6WPW7"/>
<organism evidence="3 4">
    <name type="scientific">Pichia californica</name>
    <dbReference type="NCBI Taxonomy" id="460514"/>
    <lineage>
        <taxon>Eukaryota</taxon>
        <taxon>Fungi</taxon>
        <taxon>Dikarya</taxon>
        <taxon>Ascomycota</taxon>
        <taxon>Saccharomycotina</taxon>
        <taxon>Pichiomycetes</taxon>
        <taxon>Pichiales</taxon>
        <taxon>Pichiaceae</taxon>
        <taxon>Pichia</taxon>
    </lineage>
</organism>
<dbReference type="EMBL" id="PUHW01000014">
    <property type="protein sequence ID" value="KAG0690896.1"/>
    <property type="molecule type" value="Genomic_DNA"/>
</dbReference>
<feature type="region of interest" description="Disordered" evidence="1">
    <location>
        <begin position="141"/>
        <end position="191"/>
    </location>
</feature>
<feature type="domain" description="BTB" evidence="2">
    <location>
        <begin position="226"/>
        <end position="255"/>
    </location>
</feature>
<feature type="compositionally biased region" description="Basic and acidic residues" evidence="1">
    <location>
        <begin position="1"/>
        <end position="11"/>
    </location>
</feature>
<comment type="caution">
    <text evidence="3">The sequence shown here is derived from an EMBL/GenBank/DDBJ whole genome shotgun (WGS) entry which is preliminary data.</text>
</comment>
<name>A0A9P6WPW7_9ASCO</name>
<dbReference type="Gene3D" id="3.30.710.10">
    <property type="entry name" value="Potassium Channel Kv1.1, Chain A"/>
    <property type="match status" value="1"/>
</dbReference>
<dbReference type="PROSITE" id="PS50097">
    <property type="entry name" value="BTB"/>
    <property type="match status" value="1"/>
</dbReference>
<dbReference type="OrthoDB" id="6359943at2759"/>
<feature type="region of interest" description="Disordered" evidence="1">
    <location>
        <begin position="1"/>
        <end position="71"/>
    </location>
</feature>